<feature type="domain" description="HTH luxR-type" evidence="1">
    <location>
        <begin position="258"/>
        <end position="323"/>
    </location>
</feature>
<dbReference type="RefSeq" id="WP_381019786.1">
    <property type="nucleotide sequence ID" value="NZ_JBHSNY010000003.1"/>
</dbReference>
<dbReference type="PANTHER" id="PTHR34293">
    <property type="entry name" value="HTH-TYPE TRANSCRIPTIONAL REGULATOR TRMBL2"/>
    <property type="match status" value="1"/>
</dbReference>
<dbReference type="InterPro" id="IPR016032">
    <property type="entry name" value="Sig_transdc_resp-reg_C-effctor"/>
</dbReference>
<dbReference type="Pfam" id="PF00196">
    <property type="entry name" value="GerE"/>
    <property type="match status" value="1"/>
</dbReference>
<comment type="caution">
    <text evidence="2">The sequence shown here is derived from an EMBL/GenBank/DDBJ whole genome shotgun (WGS) entry which is preliminary data.</text>
</comment>
<dbReference type="SMART" id="SM00421">
    <property type="entry name" value="HTH_LUXR"/>
    <property type="match status" value="1"/>
</dbReference>
<dbReference type="Gene3D" id="1.10.10.10">
    <property type="entry name" value="Winged helix-like DNA-binding domain superfamily/Winged helix DNA-binding domain"/>
    <property type="match status" value="1"/>
</dbReference>
<evidence type="ECO:0000313" key="3">
    <source>
        <dbReference type="Proteomes" id="UP001596154"/>
    </source>
</evidence>
<reference evidence="3" key="1">
    <citation type="journal article" date="2019" name="Int. J. Syst. Evol. Microbiol.">
        <title>The Global Catalogue of Microorganisms (GCM) 10K type strain sequencing project: providing services to taxonomists for standard genome sequencing and annotation.</title>
        <authorList>
            <consortium name="The Broad Institute Genomics Platform"/>
            <consortium name="The Broad Institute Genome Sequencing Center for Infectious Disease"/>
            <person name="Wu L."/>
            <person name="Ma J."/>
        </authorList>
    </citation>
    <scope>NUCLEOTIDE SEQUENCE [LARGE SCALE GENOMIC DNA]</scope>
    <source>
        <strain evidence="3">CGMCC 4.7248</strain>
    </source>
</reference>
<dbReference type="Proteomes" id="UP001596154">
    <property type="component" value="Unassembled WGS sequence"/>
</dbReference>
<evidence type="ECO:0000259" key="1">
    <source>
        <dbReference type="PROSITE" id="PS50043"/>
    </source>
</evidence>
<organism evidence="2 3">
    <name type="scientific">Streptomyces bullii</name>
    <dbReference type="NCBI Taxonomy" id="349910"/>
    <lineage>
        <taxon>Bacteria</taxon>
        <taxon>Bacillati</taxon>
        <taxon>Actinomycetota</taxon>
        <taxon>Actinomycetes</taxon>
        <taxon>Kitasatosporales</taxon>
        <taxon>Streptomycetaceae</taxon>
        <taxon>Streptomyces</taxon>
    </lineage>
</organism>
<name>A0ABW0UKS7_9ACTN</name>
<gene>
    <name evidence="2" type="ORF">ACFPZJ_10355</name>
</gene>
<proteinExistence type="predicted"/>
<accession>A0ABW0UKS7</accession>
<protein>
    <submittedName>
        <fullName evidence="2">LuxR C-terminal-related transcriptional regulator</fullName>
    </submittedName>
</protein>
<dbReference type="EMBL" id="JBHSNY010000003">
    <property type="protein sequence ID" value="MFC5634176.1"/>
    <property type="molecule type" value="Genomic_DNA"/>
</dbReference>
<dbReference type="PANTHER" id="PTHR34293:SF1">
    <property type="entry name" value="HTH-TYPE TRANSCRIPTIONAL REGULATOR TRMBL2"/>
    <property type="match status" value="1"/>
</dbReference>
<sequence length="329" mass="36517">MTSAPHPEHGAEELCPAGTELYERALREGHVPAEAALTTPCLLDFGLLHPAVDDLYRLEPVAPAVALHRLLRTSEELIARERRREERLAETFERLMAVEGHRTAAAATPTLRLLDGKQRINQAITETMAEASRELLTVQPRTRHSGAQIEAAYAVATRRDQALLDRGGRIRTLYQHTQRHFPTITAHHERLRGDIEARALDEVTDRLILVDRAVAFIPADDDGDLALEIRHPAIVGYLATAFDRLWRLATPVYPEAAPRPSHDGVTARQRAIARLLVEGHTDAVIADRLGMNVRTARVHIAKLAATLGSQNRAQLGYLIGQSGILDRER</sequence>
<dbReference type="InterPro" id="IPR000792">
    <property type="entry name" value="Tscrpt_reg_LuxR_C"/>
</dbReference>
<dbReference type="InterPro" id="IPR036388">
    <property type="entry name" value="WH-like_DNA-bd_sf"/>
</dbReference>
<keyword evidence="3" id="KW-1185">Reference proteome</keyword>
<evidence type="ECO:0000313" key="2">
    <source>
        <dbReference type="EMBL" id="MFC5634176.1"/>
    </source>
</evidence>
<dbReference type="InterPro" id="IPR051797">
    <property type="entry name" value="TrmB-like"/>
</dbReference>
<dbReference type="PROSITE" id="PS50043">
    <property type="entry name" value="HTH_LUXR_2"/>
    <property type="match status" value="1"/>
</dbReference>
<dbReference type="SUPFAM" id="SSF46894">
    <property type="entry name" value="C-terminal effector domain of the bipartite response regulators"/>
    <property type="match status" value="1"/>
</dbReference>